<protein>
    <submittedName>
        <fullName evidence="2">SMI1/KNR4 family protein SUKH-1</fullName>
    </submittedName>
</protein>
<keyword evidence="3" id="KW-1185">Reference proteome</keyword>
<dbReference type="InterPro" id="IPR018958">
    <property type="entry name" value="Knr4/Smi1-like_dom"/>
</dbReference>
<dbReference type="EMBL" id="PYGD01000010">
    <property type="protein sequence ID" value="PSK89793.1"/>
    <property type="molecule type" value="Genomic_DNA"/>
</dbReference>
<dbReference type="Proteomes" id="UP000240572">
    <property type="component" value="Unassembled WGS sequence"/>
</dbReference>
<proteinExistence type="predicted"/>
<organism evidence="2 3">
    <name type="scientific">Taibaiella chishuiensis</name>
    <dbReference type="NCBI Taxonomy" id="1434707"/>
    <lineage>
        <taxon>Bacteria</taxon>
        <taxon>Pseudomonadati</taxon>
        <taxon>Bacteroidota</taxon>
        <taxon>Chitinophagia</taxon>
        <taxon>Chitinophagales</taxon>
        <taxon>Chitinophagaceae</taxon>
        <taxon>Taibaiella</taxon>
    </lineage>
</organism>
<evidence type="ECO:0000313" key="2">
    <source>
        <dbReference type="EMBL" id="PSK89793.1"/>
    </source>
</evidence>
<gene>
    <name evidence="2" type="ORF">B0I18_11094</name>
</gene>
<dbReference type="InterPro" id="IPR037883">
    <property type="entry name" value="Knr4/Smi1-like_sf"/>
</dbReference>
<dbReference type="RefSeq" id="WP_106524597.1">
    <property type="nucleotide sequence ID" value="NZ_PYGD01000010.1"/>
</dbReference>
<dbReference type="Gene3D" id="3.40.1580.10">
    <property type="entry name" value="SMI1/KNR4-like"/>
    <property type="match status" value="1"/>
</dbReference>
<dbReference type="SUPFAM" id="SSF160631">
    <property type="entry name" value="SMI1/KNR4-like"/>
    <property type="match status" value="1"/>
</dbReference>
<feature type="domain" description="Knr4/Smi1-like" evidence="1">
    <location>
        <begin position="22"/>
        <end position="128"/>
    </location>
</feature>
<reference evidence="2 3" key="1">
    <citation type="submission" date="2018-03" db="EMBL/GenBank/DDBJ databases">
        <title>Genomic Encyclopedia of Type Strains, Phase III (KMG-III): the genomes of soil and plant-associated and newly described type strains.</title>
        <authorList>
            <person name="Whitman W."/>
        </authorList>
    </citation>
    <scope>NUCLEOTIDE SEQUENCE [LARGE SCALE GENOMIC DNA]</scope>
    <source>
        <strain evidence="2 3">CGMCC 1.12700</strain>
    </source>
</reference>
<accession>A0A2P8CXV9</accession>
<comment type="caution">
    <text evidence="2">The sequence shown here is derived from an EMBL/GenBank/DDBJ whole genome shotgun (WGS) entry which is preliminary data.</text>
</comment>
<sequence length="146" mass="16720">MHNLVEAIIAKHRDYGIEVFAAVTPAAIQAFEARIGFVLPEDFRTFYRYCNGFGCTEDIFNMSALEEIAQYPDNYGDRWCIFAEYMIYSEGWALRLSDTGQYEIFNTHYPDIVLTNSLSVFLEHFLSGGVFQPGGLYTLQEERGLV</sequence>
<dbReference type="SMART" id="SM00860">
    <property type="entry name" value="SMI1_KNR4"/>
    <property type="match status" value="1"/>
</dbReference>
<evidence type="ECO:0000259" key="1">
    <source>
        <dbReference type="SMART" id="SM00860"/>
    </source>
</evidence>
<name>A0A2P8CXV9_9BACT</name>
<dbReference type="AlphaFoldDB" id="A0A2P8CXV9"/>
<dbReference type="OrthoDB" id="1494506at2"/>
<evidence type="ECO:0000313" key="3">
    <source>
        <dbReference type="Proteomes" id="UP000240572"/>
    </source>
</evidence>
<dbReference type="Pfam" id="PF09346">
    <property type="entry name" value="SMI1_KNR4"/>
    <property type="match status" value="1"/>
</dbReference>